<dbReference type="NCBIfam" id="TIGR03071">
    <property type="entry name" value="couple_hipA"/>
    <property type="match status" value="1"/>
</dbReference>
<dbReference type="AlphaFoldDB" id="A0A142VTP7"/>
<comment type="similarity">
    <text evidence="1">Belongs to the HipA Ser/Thr kinase family.</text>
</comment>
<feature type="region of interest" description="Disordered" evidence="4">
    <location>
        <begin position="404"/>
        <end position="444"/>
    </location>
</feature>
<reference evidence="7 8" key="2">
    <citation type="journal article" date="2016" name="Genome Announc.">
        <title>Complete Genome Sequence of Sphingopyxis terrae Strain 203-1 (NBRC 111660), a Polyethylene Glycol Degrader.</title>
        <authorList>
            <person name="Ohtsubo Y."/>
            <person name="Nonoyama S."/>
            <person name="Nagata Y."/>
            <person name="Numata M."/>
            <person name="Tsuchikane K."/>
            <person name="Hosoyama A."/>
            <person name="Yamazoe A."/>
            <person name="Tsuda M."/>
            <person name="Fujita N."/>
            <person name="Kawai F."/>
        </authorList>
    </citation>
    <scope>NUCLEOTIDE SEQUENCE [LARGE SCALE GENOMIC DNA]</scope>
    <source>
        <strain evidence="7 8">203-1</strain>
    </source>
</reference>
<dbReference type="RefSeq" id="WP_062900402.1">
    <property type="nucleotide sequence ID" value="NZ_CP013342.1"/>
</dbReference>
<dbReference type="CDD" id="cd17793">
    <property type="entry name" value="HipA"/>
    <property type="match status" value="1"/>
</dbReference>
<proteinExistence type="inferred from homology"/>
<reference evidence="8" key="1">
    <citation type="submission" date="2015-11" db="EMBL/GenBank/DDBJ databases">
        <title>Complete genome sequence of a polyethylene glycol-degrading strain Sphingopyxis terrae strain 203-1 (NBRC 15098).</title>
        <authorList>
            <person name="Yoshiyuki O."/>
            <person name="Shouta N."/>
            <person name="Nagata Y."/>
            <person name="Numata M."/>
            <person name="Tsuchikane K."/>
            <person name="Hosoyama A."/>
            <person name="Yamazoe A."/>
            <person name="Tsuda M."/>
            <person name="Fujita N."/>
            <person name="Kawai F."/>
        </authorList>
    </citation>
    <scope>NUCLEOTIDE SEQUENCE [LARGE SCALE GENOMIC DNA]</scope>
    <source>
        <strain evidence="8">203-1</strain>
    </source>
</reference>
<dbReference type="Gene3D" id="1.10.1070.20">
    <property type="match status" value="1"/>
</dbReference>
<dbReference type="InterPro" id="IPR017508">
    <property type="entry name" value="HipA_N1"/>
</dbReference>
<dbReference type="PANTHER" id="PTHR37419:SF1">
    <property type="entry name" value="SERINE_THREONINE-PROTEIN KINASE TOXIN HIPA"/>
    <property type="match status" value="1"/>
</dbReference>
<dbReference type="Pfam" id="PF13657">
    <property type="entry name" value="Couple_hipA"/>
    <property type="match status" value="1"/>
</dbReference>
<dbReference type="GO" id="GO:0004674">
    <property type="term" value="F:protein serine/threonine kinase activity"/>
    <property type="evidence" value="ECO:0007669"/>
    <property type="project" value="TreeGrafter"/>
</dbReference>
<evidence type="ECO:0000256" key="4">
    <source>
        <dbReference type="SAM" id="MobiDB-lite"/>
    </source>
</evidence>
<dbReference type="InterPro" id="IPR052028">
    <property type="entry name" value="HipA_Ser/Thr_kinase"/>
</dbReference>
<evidence type="ECO:0000256" key="1">
    <source>
        <dbReference type="ARBA" id="ARBA00010164"/>
    </source>
</evidence>
<organism evidence="7 8">
    <name type="scientific">Sphingopyxis terrae subsp. terrae NBRC 15098</name>
    <dbReference type="NCBI Taxonomy" id="1219058"/>
    <lineage>
        <taxon>Bacteria</taxon>
        <taxon>Pseudomonadati</taxon>
        <taxon>Pseudomonadota</taxon>
        <taxon>Alphaproteobacteria</taxon>
        <taxon>Sphingomonadales</taxon>
        <taxon>Sphingomonadaceae</taxon>
        <taxon>Sphingopyxis</taxon>
    </lineage>
</organism>
<dbReference type="Proteomes" id="UP000076234">
    <property type="component" value="Chromosome"/>
</dbReference>
<feature type="domain" description="HipA-like C-terminal" evidence="5">
    <location>
        <begin position="141"/>
        <end position="372"/>
    </location>
</feature>
<sequence length="444" mass="47581">MDLPVHYEDRLVATISADAQTTRLAYADAWGSSADSFPVSLAMPIRPEPYEGGQVLPWLMNLLPEGEPLRAMTRALGAAPEDALGLIAQTGNDLAGALSIAPQRPRGEPGYRPIPDTGALERIIEELPARPFLVGEDGVSMSLAGAQEKLPVAVIDGQIAVPINGAPSTHILKPDNPRLPGSVHNEALCMLLARRIGLNVAPVTTGVAGERSYLLVERYDRTGTGNNVRRLHQEDFCQALGSPPAAKYEFNGTGMRGPSIADMFAVVREHMTARDITRLLDAVIFNIAIGNVDSHAKNYSILLGPGAPQLAPLYDLMSGLAWTNITQNHAQAIGEQRRGRHIYGRHWRRMADAAGLAARGTVQRVEQVTARLLRELPAAVEEVASMPAGSSMLEVFAKEIEERATEVRGHAEKEGLPDTAEVPTDDVPTIGASAYSADREAGAS</sequence>
<dbReference type="EMBL" id="CP013342">
    <property type="protein sequence ID" value="AMU93092.1"/>
    <property type="molecule type" value="Genomic_DNA"/>
</dbReference>
<evidence type="ECO:0000256" key="3">
    <source>
        <dbReference type="ARBA" id="ARBA00022777"/>
    </source>
</evidence>
<dbReference type="InterPro" id="IPR012893">
    <property type="entry name" value="HipA-like_C"/>
</dbReference>
<gene>
    <name evidence="7" type="ORF">AOA14_00515</name>
</gene>
<feature type="compositionally biased region" description="Basic and acidic residues" evidence="4">
    <location>
        <begin position="404"/>
        <end position="416"/>
    </location>
</feature>
<evidence type="ECO:0000313" key="7">
    <source>
        <dbReference type="EMBL" id="AMU93092.1"/>
    </source>
</evidence>
<accession>A0A142VTP7</accession>
<keyword evidence="3 7" id="KW-0418">Kinase</keyword>
<evidence type="ECO:0000259" key="5">
    <source>
        <dbReference type="Pfam" id="PF07804"/>
    </source>
</evidence>
<protein>
    <submittedName>
        <fullName evidence="7">Phosphatidylinositol kinase</fullName>
    </submittedName>
</protein>
<evidence type="ECO:0000259" key="6">
    <source>
        <dbReference type="Pfam" id="PF13657"/>
    </source>
</evidence>
<dbReference type="PANTHER" id="PTHR37419">
    <property type="entry name" value="SERINE/THREONINE-PROTEIN KINASE TOXIN HIPA"/>
    <property type="match status" value="1"/>
</dbReference>
<evidence type="ECO:0000256" key="2">
    <source>
        <dbReference type="ARBA" id="ARBA00022679"/>
    </source>
</evidence>
<dbReference type="KEGG" id="ster:AOA14_00515"/>
<dbReference type="Pfam" id="PF07804">
    <property type="entry name" value="HipA_C"/>
    <property type="match status" value="1"/>
</dbReference>
<dbReference type="STRING" id="1219058.AOA14_00515"/>
<evidence type="ECO:0000313" key="8">
    <source>
        <dbReference type="Proteomes" id="UP000076234"/>
    </source>
</evidence>
<name>A0A142VTP7_9SPHN</name>
<dbReference type="GO" id="GO:0005829">
    <property type="term" value="C:cytosol"/>
    <property type="evidence" value="ECO:0007669"/>
    <property type="project" value="TreeGrafter"/>
</dbReference>
<feature type="domain" description="HipA N-terminal subdomain 1" evidence="6">
    <location>
        <begin position="4"/>
        <end position="100"/>
    </location>
</feature>
<keyword evidence="2" id="KW-0808">Transferase</keyword>